<reference evidence="3" key="1">
    <citation type="submission" date="2016-03" db="EMBL/GenBank/DDBJ databases">
        <authorList>
            <person name="Ploux O."/>
        </authorList>
    </citation>
    <scope>NUCLEOTIDE SEQUENCE [LARGE SCALE GENOMIC DNA]</scope>
    <source>
        <strain evidence="3">BS258</strain>
    </source>
</reference>
<feature type="region of interest" description="Disordered" evidence="1">
    <location>
        <begin position="176"/>
        <end position="201"/>
    </location>
</feature>
<dbReference type="AlphaFoldDB" id="A0A144M994"/>
<dbReference type="PANTHER" id="PTHR48098">
    <property type="entry name" value="ENTEROCHELIN ESTERASE-RELATED"/>
    <property type="match status" value="1"/>
</dbReference>
<feature type="region of interest" description="Disordered" evidence="1">
    <location>
        <begin position="357"/>
        <end position="379"/>
    </location>
</feature>
<dbReference type="SUPFAM" id="SSF53474">
    <property type="entry name" value="alpha/beta-Hydrolases"/>
    <property type="match status" value="1"/>
</dbReference>
<dbReference type="InterPro" id="IPR029058">
    <property type="entry name" value="AB_hydrolase_fold"/>
</dbReference>
<dbReference type="PANTHER" id="PTHR48098:SF3">
    <property type="entry name" value="IRON(III) ENTEROBACTIN ESTERASE"/>
    <property type="match status" value="1"/>
</dbReference>
<dbReference type="KEGG" id="bly:A2T55_02530"/>
<gene>
    <name evidence="2" type="ORF">A2T55_02530</name>
</gene>
<protein>
    <recommendedName>
        <fullName evidence="4">Enterochelin esterase</fullName>
    </recommendedName>
</protein>
<feature type="compositionally biased region" description="Acidic residues" evidence="1">
    <location>
        <begin position="182"/>
        <end position="193"/>
    </location>
</feature>
<name>A0A144M994_BRELN</name>
<dbReference type="Pfam" id="PF00756">
    <property type="entry name" value="Esterase"/>
    <property type="match status" value="1"/>
</dbReference>
<organism evidence="2 3">
    <name type="scientific">Brevibacterium linens</name>
    <dbReference type="NCBI Taxonomy" id="1703"/>
    <lineage>
        <taxon>Bacteria</taxon>
        <taxon>Bacillati</taxon>
        <taxon>Actinomycetota</taxon>
        <taxon>Actinomycetes</taxon>
        <taxon>Micrococcales</taxon>
        <taxon>Brevibacteriaceae</taxon>
        <taxon>Brevibacterium</taxon>
    </lineage>
</organism>
<dbReference type="Gene3D" id="3.40.50.1820">
    <property type="entry name" value="alpha/beta hydrolase"/>
    <property type="match status" value="1"/>
</dbReference>
<dbReference type="EMBL" id="CP014869">
    <property type="protein sequence ID" value="AMT92809.1"/>
    <property type="molecule type" value="Genomic_DNA"/>
</dbReference>
<evidence type="ECO:0000313" key="2">
    <source>
        <dbReference type="EMBL" id="AMT92809.1"/>
    </source>
</evidence>
<sequence length="446" mass="47808">MMSGTRAADSPAEQNGATPRLCSWTEGEPDENWTLRVTLPASHIPAEAAPGAEREIFVDLNGVTVRRNVPGGIMARCSDPAGVVDGTDGTVETDGTDGTAGAETTMYSIDLSVPRGYRGALRFLPVPRGLEVADRPTWLDVLERGFVPTGHYGLRVVTDMRRKQVFEIAAPDARPLIWTGGDEPESEPSDEAGDGLPSTEEQVVTLGSAPRRIWIYRPQRGPASASVLVVFDGERFIRGGLLAAIDELVSPPSVVIAVDHAPVGDDGPDEDAAVGQRADDLVMNPQFCDDVLALVQQTAPDVTARTIVAGASYGGLAAAFFSLRRPEAFRGICLSPSFWESDAQGRRIWDLVPSRTDSGPNGIVEESEAQKSGAHTSEHRVTAAPHPTFCVDHGILEAAIADSVAEATEEFASRGIDIAPRPFLGGHEYLWWRELMLVRLAEVLAE</sequence>
<dbReference type="Proteomes" id="UP000075950">
    <property type="component" value="Chromosome"/>
</dbReference>
<accession>A0A144M994</accession>
<evidence type="ECO:0000313" key="3">
    <source>
        <dbReference type="Proteomes" id="UP000075950"/>
    </source>
</evidence>
<dbReference type="InterPro" id="IPR050583">
    <property type="entry name" value="Mycobacterial_A85_antigen"/>
</dbReference>
<evidence type="ECO:0008006" key="4">
    <source>
        <dbReference type="Google" id="ProtNLM"/>
    </source>
</evidence>
<evidence type="ECO:0000256" key="1">
    <source>
        <dbReference type="SAM" id="MobiDB-lite"/>
    </source>
</evidence>
<proteinExistence type="predicted"/>
<dbReference type="InterPro" id="IPR000801">
    <property type="entry name" value="Esterase-like"/>
</dbReference>
<feature type="region of interest" description="Disordered" evidence="1">
    <location>
        <begin position="1"/>
        <end position="27"/>
    </location>
</feature>